<dbReference type="InterPro" id="IPR011527">
    <property type="entry name" value="ABC1_TM_dom"/>
</dbReference>
<keyword evidence="4 10" id="KW-0812">Transmembrane</keyword>
<feature type="transmembrane region" description="Helical" evidence="10">
    <location>
        <begin position="21"/>
        <end position="52"/>
    </location>
</feature>
<comment type="similarity">
    <text evidence="9">Belongs to the ABC transporter superfamily. Lipid exporter (TC 3.A.1.106) family.</text>
</comment>
<accession>A0A9D2EBG1</accession>
<feature type="domain" description="ABC transporter" evidence="11">
    <location>
        <begin position="353"/>
        <end position="589"/>
    </location>
</feature>
<evidence type="ECO:0000256" key="9">
    <source>
        <dbReference type="ARBA" id="ARBA00061644"/>
    </source>
</evidence>
<dbReference type="Gene3D" id="3.40.50.300">
    <property type="entry name" value="P-loop containing nucleotide triphosphate hydrolases"/>
    <property type="match status" value="1"/>
</dbReference>
<feature type="transmembrane region" description="Helical" evidence="10">
    <location>
        <begin position="172"/>
        <end position="192"/>
    </location>
</feature>
<dbReference type="PROSITE" id="PS00211">
    <property type="entry name" value="ABC_TRANSPORTER_1"/>
    <property type="match status" value="1"/>
</dbReference>
<dbReference type="GO" id="GO:0034040">
    <property type="term" value="F:ATPase-coupled lipid transmembrane transporter activity"/>
    <property type="evidence" value="ECO:0007669"/>
    <property type="project" value="TreeGrafter"/>
</dbReference>
<keyword evidence="3" id="KW-1003">Cell membrane</keyword>
<dbReference type="InterPro" id="IPR003593">
    <property type="entry name" value="AAA+_ATPase"/>
</dbReference>
<keyword evidence="2" id="KW-0813">Transport</keyword>
<evidence type="ECO:0000256" key="1">
    <source>
        <dbReference type="ARBA" id="ARBA00004651"/>
    </source>
</evidence>
<dbReference type="FunFam" id="3.40.50.300:FF:000299">
    <property type="entry name" value="ABC transporter ATP-binding protein/permease"/>
    <property type="match status" value="1"/>
</dbReference>
<evidence type="ECO:0000256" key="8">
    <source>
        <dbReference type="ARBA" id="ARBA00023136"/>
    </source>
</evidence>
<dbReference type="InterPro" id="IPR027417">
    <property type="entry name" value="P-loop_NTPase"/>
</dbReference>
<feature type="transmembrane region" description="Helical" evidence="10">
    <location>
        <begin position="142"/>
        <end position="166"/>
    </location>
</feature>
<dbReference type="Gene3D" id="1.20.1560.10">
    <property type="entry name" value="ABC transporter type 1, transmembrane domain"/>
    <property type="match status" value="1"/>
</dbReference>
<dbReference type="SUPFAM" id="SSF90123">
    <property type="entry name" value="ABC transporter transmembrane region"/>
    <property type="match status" value="1"/>
</dbReference>
<evidence type="ECO:0000259" key="12">
    <source>
        <dbReference type="PROSITE" id="PS50929"/>
    </source>
</evidence>
<keyword evidence="5" id="KW-0547">Nucleotide-binding</keyword>
<keyword evidence="7 10" id="KW-1133">Transmembrane helix</keyword>
<feature type="domain" description="ABC transmembrane type-1" evidence="12">
    <location>
        <begin position="24"/>
        <end position="313"/>
    </location>
</feature>
<comment type="caution">
    <text evidence="13">The sequence shown here is derived from an EMBL/GenBank/DDBJ whole genome shotgun (WGS) entry which is preliminary data.</text>
</comment>
<evidence type="ECO:0000259" key="11">
    <source>
        <dbReference type="PROSITE" id="PS50893"/>
    </source>
</evidence>
<dbReference type="SMART" id="SM00382">
    <property type="entry name" value="AAA"/>
    <property type="match status" value="1"/>
</dbReference>
<feature type="transmembrane region" description="Helical" evidence="10">
    <location>
        <begin position="72"/>
        <end position="94"/>
    </location>
</feature>
<evidence type="ECO:0000256" key="7">
    <source>
        <dbReference type="ARBA" id="ARBA00022989"/>
    </source>
</evidence>
<dbReference type="PROSITE" id="PS50893">
    <property type="entry name" value="ABC_TRANSPORTER_2"/>
    <property type="match status" value="1"/>
</dbReference>
<evidence type="ECO:0000256" key="6">
    <source>
        <dbReference type="ARBA" id="ARBA00022840"/>
    </source>
</evidence>
<dbReference type="EMBL" id="DXBY01000014">
    <property type="protein sequence ID" value="HIZ34246.1"/>
    <property type="molecule type" value="Genomic_DNA"/>
</dbReference>
<evidence type="ECO:0000256" key="4">
    <source>
        <dbReference type="ARBA" id="ARBA00022692"/>
    </source>
</evidence>
<dbReference type="PANTHER" id="PTHR24221">
    <property type="entry name" value="ATP-BINDING CASSETTE SUB-FAMILY B"/>
    <property type="match status" value="1"/>
</dbReference>
<name>A0A9D2EBG1_9MICO</name>
<dbReference type="Proteomes" id="UP000824037">
    <property type="component" value="Unassembled WGS sequence"/>
</dbReference>
<dbReference type="InterPro" id="IPR003439">
    <property type="entry name" value="ABC_transporter-like_ATP-bd"/>
</dbReference>
<evidence type="ECO:0000256" key="5">
    <source>
        <dbReference type="ARBA" id="ARBA00022741"/>
    </source>
</evidence>
<proteinExistence type="inferred from homology"/>
<evidence type="ECO:0000256" key="2">
    <source>
        <dbReference type="ARBA" id="ARBA00022448"/>
    </source>
</evidence>
<dbReference type="GO" id="GO:0005886">
    <property type="term" value="C:plasma membrane"/>
    <property type="evidence" value="ECO:0007669"/>
    <property type="project" value="UniProtKB-SubCell"/>
</dbReference>
<evidence type="ECO:0000256" key="3">
    <source>
        <dbReference type="ARBA" id="ARBA00022475"/>
    </source>
</evidence>
<dbReference type="Pfam" id="PF00005">
    <property type="entry name" value="ABC_tran"/>
    <property type="match status" value="1"/>
</dbReference>
<organism evidence="13 14">
    <name type="scientific">Candidatus Ruania gallistercoris</name>
    <dbReference type="NCBI Taxonomy" id="2838746"/>
    <lineage>
        <taxon>Bacteria</taxon>
        <taxon>Bacillati</taxon>
        <taxon>Actinomycetota</taxon>
        <taxon>Actinomycetes</taxon>
        <taxon>Micrococcales</taxon>
        <taxon>Ruaniaceae</taxon>
        <taxon>Ruania</taxon>
    </lineage>
</organism>
<keyword evidence="6 13" id="KW-0067">ATP-binding</keyword>
<feature type="transmembrane region" description="Helical" evidence="10">
    <location>
        <begin position="284"/>
        <end position="301"/>
    </location>
</feature>
<evidence type="ECO:0000313" key="14">
    <source>
        <dbReference type="Proteomes" id="UP000824037"/>
    </source>
</evidence>
<comment type="subcellular location">
    <subcellularLocation>
        <location evidence="1">Cell membrane</location>
        <topology evidence="1">Multi-pass membrane protein</topology>
    </subcellularLocation>
</comment>
<reference evidence="13" key="1">
    <citation type="journal article" date="2021" name="PeerJ">
        <title>Extensive microbial diversity within the chicken gut microbiome revealed by metagenomics and culture.</title>
        <authorList>
            <person name="Gilroy R."/>
            <person name="Ravi A."/>
            <person name="Getino M."/>
            <person name="Pursley I."/>
            <person name="Horton D.L."/>
            <person name="Alikhan N.F."/>
            <person name="Baker D."/>
            <person name="Gharbi K."/>
            <person name="Hall N."/>
            <person name="Watson M."/>
            <person name="Adriaenssens E.M."/>
            <person name="Foster-Nyarko E."/>
            <person name="Jarju S."/>
            <person name="Secka A."/>
            <person name="Antonio M."/>
            <person name="Oren A."/>
            <person name="Chaudhuri R.R."/>
            <person name="La Ragione R."/>
            <person name="Hildebrand F."/>
            <person name="Pallen M.J."/>
        </authorList>
    </citation>
    <scope>NUCLEOTIDE SEQUENCE</scope>
    <source>
        <strain evidence="13">ChiGjej4B4-7305</strain>
    </source>
</reference>
<feature type="transmembrane region" description="Helical" evidence="10">
    <location>
        <begin position="260"/>
        <end position="278"/>
    </location>
</feature>
<dbReference type="GO" id="GO:0016887">
    <property type="term" value="F:ATP hydrolysis activity"/>
    <property type="evidence" value="ECO:0007669"/>
    <property type="project" value="InterPro"/>
</dbReference>
<evidence type="ECO:0000256" key="10">
    <source>
        <dbReference type="SAM" id="Phobius"/>
    </source>
</evidence>
<dbReference type="SUPFAM" id="SSF52540">
    <property type="entry name" value="P-loop containing nucleoside triphosphate hydrolases"/>
    <property type="match status" value="1"/>
</dbReference>
<dbReference type="GO" id="GO:0005524">
    <property type="term" value="F:ATP binding"/>
    <property type="evidence" value="ECO:0007669"/>
    <property type="project" value="UniProtKB-KW"/>
</dbReference>
<dbReference type="GO" id="GO:0140359">
    <property type="term" value="F:ABC-type transporter activity"/>
    <property type="evidence" value="ECO:0007669"/>
    <property type="project" value="InterPro"/>
</dbReference>
<evidence type="ECO:0000313" key="13">
    <source>
        <dbReference type="EMBL" id="HIZ34246.1"/>
    </source>
</evidence>
<gene>
    <name evidence="13" type="ORF">H9815_00580</name>
</gene>
<dbReference type="PANTHER" id="PTHR24221:SF654">
    <property type="entry name" value="ATP-BINDING CASSETTE SUB-FAMILY B MEMBER 6"/>
    <property type="match status" value="1"/>
</dbReference>
<sequence>MGALWQMMRALLGVLPRGASRFIIAFAVASGALAILDVAALGLLALTLSPLLSGQPLNLPVIGEIAADQVPYLLAGVGALIVAKSVLAIVLQWLATRRFAVFEQELGIQLLDAFFRSPWTDRLGRNSTDLVRSTDVGVATTVTGVIIPSAMLSGEIFTFVAVLAVLIVAEPLIAGVAIVYFGLIGAVLYLWVLRKAVRAGRTNREHSTRSVRLVSEMVHSLKEITLRGKGPEVAQVVRAERRISSRARANMSFLGVIPRYVLEAGLIGGLALGAAVGYLQNETAGALSAVALFAVAGFRIVPSLTRFQSIMAQTGASMPFAQQVLDEIRKGEQRSAEEAQVATEPIPDGVRSVHVQDVTFAYPGSDEHAVHQVSFDLPLGTSLALVGASGSGKSTLVDLLLGLLEPTDGQILVGEVPMSRVLADWRSRVGYVPQEVSLFDSTIAQNVALSWDAEHVDEERVRRALARAQLLDVVEARPGGIHARIGERGLALSGGQRQRLGIARALYTDPLVLVMDEATSALDTSTEAAVTTAIAELTGEVTIVVVAHRLATIRHSDIVCFMRDGELVAHGSFDEVVAAEPDFAQQAALAGLVTDADLDNPGNAPEDPR</sequence>
<dbReference type="PROSITE" id="PS50929">
    <property type="entry name" value="ABC_TM1F"/>
    <property type="match status" value="1"/>
</dbReference>
<dbReference type="AlphaFoldDB" id="A0A9D2EBG1"/>
<keyword evidence="8 10" id="KW-0472">Membrane</keyword>
<dbReference type="InterPro" id="IPR036640">
    <property type="entry name" value="ABC1_TM_sf"/>
</dbReference>
<dbReference type="InterPro" id="IPR017871">
    <property type="entry name" value="ABC_transporter-like_CS"/>
</dbReference>
<reference evidence="13" key="2">
    <citation type="submission" date="2021-04" db="EMBL/GenBank/DDBJ databases">
        <authorList>
            <person name="Gilroy R."/>
        </authorList>
    </citation>
    <scope>NUCLEOTIDE SEQUENCE</scope>
    <source>
        <strain evidence="13">ChiGjej4B4-7305</strain>
    </source>
</reference>
<dbReference type="InterPro" id="IPR039421">
    <property type="entry name" value="Type_1_exporter"/>
</dbReference>
<protein>
    <submittedName>
        <fullName evidence="13">ABC transporter ATP-binding protein/permease</fullName>
    </submittedName>
</protein>